<dbReference type="OrthoDB" id="6247875at2759"/>
<evidence type="ECO:0000313" key="7">
    <source>
        <dbReference type="EMBL" id="KAF1977654.1"/>
    </source>
</evidence>
<dbReference type="CDD" id="cd01389">
    <property type="entry name" value="HMG-box_ROX1-like"/>
    <property type="match status" value="1"/>
</dbReference>
<evidence type="ECO:0000256" key="5">
    <source>
        <dbReference type="SAM" id="MobiDB-lite"/>
    </source>
</evidence>
<evidence type="ECO:0000259" key="6">
    <source>
        <dbReference type="PROSITE" id="PS50118"/>
    </source>
</evidence>
<dbReference type="GO" id="GO:0000122">
    <property type="term" value="P:negative regulation of transcription by RNA polymerase II"/>
    <property type="evidence" value="ECO:0007669"/>
    <property type="project" value="TreeGrafter"/>
</dbReference>
<protein>
    <recommendedName>
        <fullName evidence="6">HMG box domain-containing protein</fullName>
    </recommendedName>
</protein>
<evidence type="ECO:0000256" key="3">
    <source>
        <dbReference type="ARBA" id="ARBA00023163"/>
    </source>
</evidence>
<sequence length="617" mass="68688">MQAVNNVPSRLPMDDVKPLQSIRQGSTIYELRSSPTSNPAQKLEHELPSPASSTYSARHGKKRSRDEANSVELGDLSDPEHSRAPRSGTSSPGDYVCLCQPEPRIPRPRNAFILYRQHHQHAIVAANPGIPNPDISKIIGEQWKAESDAVKKVWQDLAQEEKDRHHELYPGYRYQPRHPGKPLNPAVAHTTVDKYRCPRCGGRSIKTSTPSSHYDSSAVTLTFNADFSESSSGAQLPPIMSSLNMDSPARSRGYSGPARLSNIQIPPTVREDGYVYNPLTPDPKRRRFNPYPMSSNGTRRPDAPYYQSRRDSLPPLQMRTTPPQTATMAPPRTPRDLRNGSVDLHVHVSSANDPSRSDQGRSVEAMVTSVPYTVKIKVLGRITPPLQDPSPSSPAFPVRGGIIAVEGEDQAAVTELTTWLNDFLARDKEYRPRIEESPKQPDGKGDVSYPEYMTLIQEWHVKSENMIKYITTPVTSFSPPKSPVSEIDRDDTMKDASTPPVSPLPLVKPVIILPSYQLRASEVYAARIPIKDVYSPMDHWQWMATLWRGTVGPDLTIYIKSRDKEGREGGRLVEVNDEVRCMIVVKEGSGKFAEAALRRVGFEVGEWVRGLGASKEG</sequence>
<name>A0A6A5VK53_9PLEO</name>
<keyword evidence="3" id="KW-0804">Transcription</keyword>
<evidence type="ECO:0000256" key="2">
    <source>
        <dbReference type="ARBA" id="ARBA00023125"/>
    </source>
</evidence>
<dbReference type="PANTHER" id="PTHR10270:SF161">
    <property type="entry name" value="SEX-DETERMINING REGION Y PROTEIN"/>
    <property type="match status" value="1"/>
</dbReference>
<dbReference type="EMBL" id="ML976662">
    <property type="protein sequence ID" value="KAF1977654.1"/>
    <property type="molecule type" value="Genomic_DNA"/>
</dbReference>
<dbReference type="PROSITE" id="PS50118">
    <property type="entry name" value="HMG_BOX_2"/>
    <property type="match status" value="1"/>
</dbReference>
<dbReference type="InterPro" id="IPR050140">
    <property type="entry name" value="SRY-related_HMG-box_TF-like"/>
</dbReference>
<dbReference type="GO" id="GO:0001228">
    <property type="term" value="F:DNA-binding transcription activator activity, RNA polymerase II-specific"/>
    <property type="evidence" value="ECO:0007669"/>
    <property type="project" value="TreeGrafter"/>
</dbReference>
<dbReference type="InterPro" id="IPR036910">
    <property type="entry name" value="HMG_box_dom_sf"/>
</dbReference>
<feature type="domain" description="HMG box" evidence="6">
    <location>
        <begin position="105"/>
        <end position="173"/>
    </location>
</feature>
<keyword evidence="8" id="KW-1185">Reference proteome</keyword>
<dbReference type="FunFam" id="1.10.30.10:FF:000041">
    <property type="entry name" value="HMG box family protein"/>
    <property type="match status" value="1"/>
</dbReference>
<accession>A0A6A5VK53</accession>
<organism evidence="7 8">
    <name type="scientific">Bimuria novae-zelandiae CBS 107.79</name>
    <dbReference type="NCBI Taxonomy" id="1447943"/>
    <lineage>
        <taxon>Eukaryota</taxon>
        <taxon>Fungi</taxon>
        <taxon>Dikarya</taxon>
        <taxon>Ascomycota</taxon>
        <taxon>Pezizomycotina</taxon>
        <taxon>Dothideomycetes</taxon>
        <taxon>Pleosporomycetidae</taxon>
        <taxon>Pleosporales</taxon>
        <taxon>Massarineae</taxon>
        <taxon>Didymosphaeriaceae</taxon>
        <taxon>Bimuria</taxon>
    </lineage>
</organism>
<feature type="compositionally biased region" description="Polar residues" evidence="5">
    <location>
        <begin position="21"/>
        <end position="40"/>
    </location>
</feature>
<evidence type="ECO:0000256" key="4">
    <source>
        <dbReference type="PROSITE-ProRule" id="PRU00267"/>
    </source>
</evidence>
<feature type="region of interest" description="Disordered" evidence="5">
    <location>
        <begin position="228"/>
        <end position="339"/>
    </location>
</feature>
<feature type="compositionally biased region" description="Low complexity" evidence="5">
    <location>
        <begin position="317"/>
        <end position="330"/>
    </location>
</feature>
<dbReference type="PANTHER" id="PTHR10270">
    <property type="entry name" value="SOX TRANSCRIPTION FACTOR"/>
    <property type="match status" value="1"/>
</dbReference>
<evidence type="ECO:0000256" key="1">
    <source>
        <dbReference type="ARBA" id="ARBA00023015"/>
    </source>
</evidence>
<dbReference type="GO" id="GO:0030154">
    <property type="term" value="P:cell differentiation"/>
    <property type="evidence" value="ECO:0007669"/>
    <property type="project" value="TreeGrafter"/>
</dbReference>
<dbReference type="InterPro" id="IPR009071">
    <property type="entry name" value="HMG_box_dom"/>
</dbReference>
<dbReference type="GO" id="GO:0000978">
    <property type="term" value="F:RNA polymerase II cis-regulatory region sequence-specific DNA binding"/>
    <property type="evidence" value="ECO:0007669"/>
    <property type="project" value="TreeGrafter"/>
</dbReference>
<keyword evidence="2 4" id="KW-0238">DNA-binding</keyword>
<dbReference type="SMART" id="SM00398">
    <property type="entry name" value="HMG"/>
    <property type="match status" value="1"/>
</dbReference>
<dbReference type="SUPFAM" id="SSF47095">
    <property type="entry name" value="HMG-box"/>
    <property type="match status" value="1"/>
</dbReference>
<feature type="DNA-binding region" description="HMG box" evidence="4">
    <location>
        <begin position="105"/>
        <end position="173"/>
    </location>
</feature>
<dbReference type="GO" id="GO:0005634">
    <property type="term" value="C:nucleus"/>
    <property type="evidence" value="ECO:0007669"/>
    <property type="project" value="UniProtKB-UniRule"/>
</dbReference>
<keyword evidence="4" id="KW-0539">Nucleus</keyword>
<dbReference type="Gene3D" id="1.10.30.10">
    <property type="entry name" value="High mobility group box domain"/>
    <property type="match status" value="1"/>
</dbReference>
<reference evidence="7" key="1">
    <citation type="journal article" date="2020" name="Stud. Mycol.">
        <title>101 Dothideomycetes genomes: a test case for predicting lifestyles and emergence of pathogens.</title>
        <authorList>
            <person name="Haridas S."/>
            <person name="Albert R."/>
            <person name="Binder M."/>
            <person name="Bloem J."/>
            <person name="Labutti K."/>
            <person name="Salamov A."/>
            <person name="Andreopoulos B."/>
            <person name="Baker S."/>
            <person name="Barry K."/>
            <person name="Bills G."/>
            <person name="Bluhm B."/>
            <person name="Cannon C."/>
            <person name="Castanera R."/>
            <person name="Culley D."/>
            <person name="Daum C."/>
            <person name="Ezra D."/>
            <person name="Gonzalez J."/>
            <person name="Henrissat B."/>
            <person name="Kuo A."/>
            <person name="Liang C."/>
            <person name="Lipzen A."/>
            <person name="Lutzoni F."/>
            <person name="Magnuson J."/>
            <person name="Mondo S."/>
            <person name="Nolan M."/>
            <person name="Ohm R."/>
            <person name="Pangilinan J."/>
            <person name="Park H.-J."/>
            <person name="Ramirez L."/>
            <person name="Alfaro M."/>
            <person name="Sun H."/>
            <person name="Tritt A."/>
            <person name="Yoshinaga Y."/>
            <person name="Zwiers L.-H."/>
            <person name="Turgeon B."/>
            <person name="Goodwin S."/>
            <person name="Spatafora J."/>
            <person name="Crous P."/>
            <person name="Grigoriev I."/>
        </authorList>
    </citation>
    <scope>NUCLEOTIDE SEQUENCE</scope>
    <source>
        <strain evidence="7">CBS 107.79</strain>
    </source>
</reference>
<keyword evidence="1" id="KW-0805">Transcription regulation</keyword>
<evidence type="ECO:0000313" key="8">
    <source>
        <dbReference type="Proteomes" id="UP000800036"/>
    </source>
</evidence>
<proteinExistence type="predicted"/>
<dbReference type="Proteomes" id="UP000800036">
    <property type="component" value="Unassembled WGS sequence"/>
</dbReference>
<dbReference type="Pfam" id="PF00505">
    <property type="entry name" value="HMG_box"/>
    <property type="match status" value="1"/>
</dbReference>
<dbReference type="AlphaFoldDB" id="A0A6A5VK53"/>
<feature type="region of interest" description="Disordered" evidence="5">
    <location>
        <begin position="479"/>
        <end position="500"/>
    </location>
</feature>
<feature type="region of interest" description="Disordered" evidence="5">
    <location>
        <begin position="1"/>
        <end position="95"/>
    </location>
</feature>
<gene>
    <name evidence="7" type="ORF">BU23DRAFT_451717</name>
</gene>